<evidence type="ECO:0000256" key="1">
    <source>
        <dbReference type="ARBA" id="ARBA00022737"/>
    </source>
</evidence>
<evidence type="ECO:0000313" key="3">
    <source>
        <dbReference type="EMBL" id="CAD7659245.1"/>
    </source>
</evidence>
<dbReference type="PANTHER" id="PTHR23048">
    <property type="entry name" value="MYOSIN LIGHT CHAIN 1, 3"/>
    <property type="match status" value="1"/>
</dbReference>
<evidence type="ECO:0000313" key="4">
    <source>
        <dbReference type="Proteomes" id="UP000728032"/>
    </source>
</evidence>
<keyword evidence="1" id="KW-0677">Repeat</keyword>
<dbReference type="SUPFAM" id="SSF47473">
    <property type="entry name" value="EF-hand"/>
    <property type="match status" value="1"/>
</dbReference>
<dbReference type="AlphaFoldDB" id="A0A7R9MFF8"/>
<dbReference type="GO" id="GO:0005509">
    <property type="term" value="F:calcium ion binding"/>
    <property type="evidence" value="ECO:0007669"/>
    <property type="project" value="InterPro"/>
</dbReference>
<dbReference type="OrthoDB" id="435273at2759"/>
<proteinExistence type="predicted"/>
<gene>
    <name evidence="3" type="ORF">ONB1V03_LOCUS15841</name>
</gene>
<dbReference type="Gene3D" id="1.10.238.10">
    <property type="entry name" value="EF-hand"/>
    <property type="match status" value="1"/>
</dbReference>
<protein>
    <recommendedName>
        <fullName evidence="2">EF-hand domain-containing protein</fullName>
    </recommendedName>
</protein>
<dbReference type="PANTHER" id="PTHR23048:SF0">
    <property type="entry name" value="CALMODULIN LIKE 3"/>
    <property type="match status" value="1"/>
</dbReference>
<dbReference type="EMBL" id="OC931730">
    <property type="protein sequence ID" value="CAD7659245.1"/>
    <property type="molecule type" value="Genomic_DNA"/>
</dbReference>
<feature type="domain" description="EF-hand" evidence="2">
    <location>
        <begin position="77"/>
        <end position="97"/>
    </location>
</feature>
<keyword evidence="4" id="KW-1185">Reference proteome</keyword>
<dbReference type="Proteomes" id="UP000728032">
    <property type="component" value="Unassembled WGS sequence"/>
</dbReference>
<feature type="non-terminal residue" evidence="3">
    <location>
        <position position="1"/>
    </location>
</feature>
<organism evidence="3">
    <name type="scientific">Oppiella nova</name>
    <dbReference type="NCBI Taxonomy" id="334625"/>
    <lineage>
        <taxon>Eukaryota</taxon>
        <taxon>Metazoa</taxon>
        <taxon>Ecdysozoa</taxon>
        <taxon>Arthropoda</taxon>
        <taxon>Chelicerata</taxon>
        <taxon>Arachnida</taxon>
        <taxon>Acari</taxon>
        <taxon>Acariformes</taxon>
        <taxon>Sarcoptiformes</taxon>
        <taxon>Oribatida</taxon>
        <taxon>Brachypylina</taxon>
        <taxon>Oppioidea</taxon>
        <taxon>Oppiidae</taxon>
        <taxon>Oppiella</taxon>
    </lineage>
</organism>
<accession>A0A7R9MFF8</accession>
<dbReference type="GO" id="GO:0016460">
    <property type="term" value="C:myosin II complex"/>
    <property type="evidence" value="ECO:0007669"/>
    <property type="project" value="TreeGrafter"/>
</dbReference>
<reference evidence="3" key="1">
    <citation type="submission" date="2020-11" db="EMBL/GenBank/DDBJ databases">
        <authorList>
            <person name="Tran Van P."/>
        </authorList>
    </citation>
    <scope>NUCLEOTIDE SEQUENCE</scope>
</reference>
<sequence length="97" mass="11123">MARYFSGEDIDEFRDCFYLITHSNGSITSLDELKTIMRSLAMSPTQAELKQYFQQKGGKLSFADFLDVMHSHSVKEKVSQEVMDAFRASDWNRSGTI</sequence>
<evidence type="ECO:0000259" key="2">
    <source>
        <dbReference type="PROSITE" id="PS50222"/>
    </source>
</evidence>
<dbReference type="EMBL" id="CAJPVJ010016905">
    <property type="protein sequence ID" value="CAG2176407.1"/>
    <property type="molecule type" value="Genomic_DNA"/>
</dbReference>
<dbReference type="InterPro" id="IPR011992">
    <property type="entry name" value="EF-hand-dom_pair"/>
</dbReference>
<name>A0A7R9MFF8_9ACAR</name>
<dbReference type="PROSITE" id="PS50222">
    <property type="entry name" value="EF_HAND_2"/>
    <property type="match status" value="1"/>
</dbReference>
<dbReference type="InterPro" id="IPR002048">
    <property type="entry name" value="EF_hand_dom"/>
</dbReference>
<dbReference type="InterPro" id="IPR050230">
    <property type="entry name" value="CALM/Myosin/TropC-like"/>
</dbReference>